<feature type="domain" description="RNB" evidence="2">
    <location>
        <begin position="73"/>
        <end position="400"/>
    </location>
</feature>
<dbReference type="InterPro" id="IPR001900">
    <property type="entry name" value="RNase_II/R"/>
</dbReference>
<comment type="caution">
    <text evidence="3">The sequence shown here is derived from an EMBL/GenBank/DDBJ whole genome shotgun (WGS) entry which is preliminary data.</text>
</comment>
<gene>
    <name evidence="3" type="ORF">BCL65_101365</name>
</gene>
<dbReference type="InterPro" id="IPR040596">
    <property type="entry name" value="RNase_II_C_S1"/>
</dbReference>
<dbReference type="SUPFAM" id="SSF50249">
    <property type="entry name" value="Nucleic acid-binding proteins"/>
    <property type="match status" value="1"/>
</dbReference>
<reference evidence="3 4" key="1">
    <citation type="submission" date="2018-03" db="EMBL/GenBank/DDBJ databases">
        <title>Comparative analysis of microorganisms from saline springs in Andes Mountain Range, Colombia.</title>
        <authorList>
            <person name="Rubin E."/>
        </authorList>
    </citation>
    <scope>NUCLEOTIDE SEQUENCE [LARGE SCALE GENOMIC DNA]</scope>
    <source>
        <strain evidence="3 4">CG 23</strain>
    </source>
</reference>
<evidence type="ECO:0000256" key="1">
    <source>
        <dbReference type="SAM" id="MobiDB-lite"/>
    </source>
</evidence>
<name>A0ABX5EIB4_9MICO</name>
<dbReference type="EMBL" id="PVTX01000001">
    <property type="protein sequence ID" value="PRZ10225.1"/>
    <property type="molecule type" value="Genomic_DNA"/>
</dbReference>
<feature type="region of interest" description="Disordered" evidence="1">
    <location>
        <begin position="1"/>
        <end position="23"/>
    </location>
</feature>
<organism evidence="3 4">
    <name type="scientific">Isoptericola halotolerans</name>
    <dbReference type="NCBI Taxonomy" id="300560"/>
    <lineage>
        <taxon>Bacteria</taxon>
        <taxon>Bacillati</taxon>
        <taxon>Actinomycetota</taxon>
        <taxon>Actinomycetes</taxon>
        <taxon>Micrococcales</taxon>
        <taxon>Promicromonosporaceae</taxon>
        <taxon>Isoptericola</taxon>
    </lineage>
</organism>
<evidence type="ECO:0000313" key="4">
    <source>
        <dbReference type="Proteomes" id="UP000239895"/>
    </source>
</evidence>
<proteinExistence type="predicted"/>
<dbReference type="SMART" id="SM00955">
    <property type="entry name" value="RNB"/>
    <property type="match status" value="1"/>
</dbReference>
<keyword evidence="4" id="KW-1185">Reference proteome</keyword>
<accession>A0ABX5EIB4</accession>
<dbReference type="Proteomes" id="UP000239895">
    <property type="component" value="Unassembled WGS sequence"/>
</dbReference>
<dbReference type="PANTHER" id="PTHR23355">
    <property type="entry name" value="RIBONUCLEASE"/>
    <property type="match status" value="1"/>
</dbReference>
<dbReference type="InterPro" id="IPR012340">
    <property type="entry name" value="NA-bd_OB-fold"/>
</dbReference>
<dbReference type="Pfam" id="PF18614">
    <property type="entry name" value="RNase_II_C_S1"/>
    <property type="match status" value="1"/>
</dbReference>
<dbReference type="PANTHER" id="PTHR23355:SF9">
    <property type="entry name" value="DIS3-LIKE EXONUCLEASE 2"/>
    <property type="match status" value="1"/>
</dbReference>
<evidence type="ECO:0000313" key="3">
    <source>
        <dbReference type="EMBL" id="PRZ10225.1"/>
    </source>
</evidence>
<dbReference type="InterPro" id="IPR050180">
    <property type="entry name" value="RNR_Ribonuclease"/>
</dbReference>
<protein>
    <submittedName>
        <fullName evidence="3">Exoribonuclease R</fullName>
    </submittedName>
</protein>
<sequence length="518" mass="55362">MSKQRLAPRAAAHGQNYGRGVPTRDLRLAPVSPDDVVSALAALRAEIGVPAMYPTDARAEAERAARGDLKDFRQDRRDIDFVTIDPPGSLDLDQAVHVASSGHGYIVRYAIADVAAFVSPGGALDAEVHRRGLTFYGPDSRTPLHPAVLSEGAASLLPDEDRPAVLWTIAVDSSGEISSTTVTRAVVRSRARLTYGEAQTALDAGSAPESLTLLADVGRLRHAREQDRGGVSLAVPEQEVVRRADGAYDLELRRTLPIEEWNAQISLLTGIAAARLMREAGVGILRTLPPAEAGDVARLRRTAAALGIDWPEQTPYAELLPRLESRRSSHAAFLNEATTLFRGAGYLAFGVPGPDGGPRVPLPADARHAAIGAEYAHVTAPLRRLVDRYGTEICLAQSAGRDAPEWALAALPTLPATMQTAARRANTFERACIDIVEAVLLGSRVGRQFDGVVVDTDGGAVDEHGRSRRPRGQVMLRDPAVRAAVVGTDGVELPLGERVRVTLAEASVAERRVLFTLP</sequence>
<dbReference type="Pfam" id="PF00773">
    <property type="entry name" value="RNB"/>
    <property type="match status" value="1"/>
</dbReference>
<evidence type="ECO:0000259" key="2">
    <source>
        <dbReference type="SMART" id="SM00955"/>
    </source>
</evidence>